<dbReference type="PANTHER" id="PTHR30399:SF1">
    <property type="entry name" value="UTP PYROPHOSPHATASE"/>
    <property type="match status" value="1"/>
</dbReference>
<comment type="caution">
    <text evidence="2">The sequence shown here is derived from an EMBL/GenBank/DDBJ whole genome shotgun (WGS) entry which is preliminary data.</text>
</comment>
<dbReference type="AlphaFoldDB" id="A0A2W5B0I3"/>
<feature type="non-terminal residue" evidence="2">
    <location>
        <position position="1"/>
    </location>
</feature>
<name>A0A2W5B0I3_9CORY</name>
<reference evidence="2 3" key="1">
    <citation type="submission" date="2017-11" db="EMBL/GenBank/DDBJ databases">
        <title>Infants hospitalized years apart are colonized by the same room-sourced microbial strains.</title>
        <authorList>
            <person name="Brooks B."/>
            <person name="Olm M.R."/>
            <person name="Firek B.A."/>
            <person name="Baker R."/>
            <person name="Thomas B.C."/>
            <person name="Morowitz M.J."/>
            <person name="Banfield J.F."/>
        </authorList>
    </citation>
    <scope>NUCLEOTIDE SEQUENCE [LARGE SCALE GENOMIC DNA]</scope>
    <source>
        <strain evidence="2">S2_012_000_R3_87</strain>
    </source>
</reference>
<dbReference type="PANTHER" id="PTHR30399">
    <property type="entry name" value="UNCHARACTERIZED PROTEIN YGJP"/>
    <property type="match status" value="1"/>
</dbReference>
<dbReference type="Pfam" id="PF01863">
    <property type="entry name" value="YgjP-like"/>
    <property type="match status" value="1"/>
</dbReference>
<dbReference type="EMBL" id="QFNY01000146">
    <property type="protein sequence ID" value="PZP00191.1"/>
    <property type="molecule type" value="Genomic_DNA"/>
</dbReference>
<dbReference type="Gene3D" id="3.30.2010.10">
    <property type="entry name" value="Metalloproteases ('zincins'), catalytic domain"/>
    <property type="match status" value="1"/>
</dbReference>
<accession>A0A2W5B0I3</accession>
<sequence>NDKYLAGQAEWTSITWVENMTTRWGSCTPSTGRIRISHRLKQVPDYVLNSVIIHELVHTWIPNHGADFWHWASRAPQLERARGYLEAYQRWGCPGDGPEPQR</sequence>
<dbReference type="InterPro" id="IPR053136">
    <property type="entry name" value="UTP_pyrophosphatase-like"/>
</dbReference>
<dbReference type="InterPro" id="IPR002725">
    <property type="entry name" value="YgjP-like_metallopeptidase"/>
</dbReference>
<evidence type="ECO:0000313" key="3">
    <source>
        <dbReference type="Proteomes" id="UP000249451"/>
    </source>
</evidence>
<gene>
    <name evidence="2" type="ORF">DI609_06825</name>
</gene>
<protein>
    <submittedName>
        <fullName evidence="2">Metal-dependent hydrolase</fullName>
    </submittedName>
</protein>
<feature type="domain" description="YgjP-like metallopeptidase" evidence="1">
    <location>
        <begin position="17"/>
        <end position="86"/>
    </location>
</feature>
<evidence type="ECO:0000313" key="2">
    <source>
        <dbReference type="EMBL" id="PZP00191.1"/>
    </source>
</evidence>
<evidence type="ECO:0000259" key="1">
    <source>
        <dbReference type="Pfam" id="PF01863"/>
    </source>
</evidence>
<dbReference type="CDD" id="cd07344">
    <property type="entry name" value="M48_yhfN_like"/>
    <property type="match status" value="1"/>
</dbReference>
<proteinExistence type="predicted"/>
<dbReference type="GO" id="GO:0016787">
    <property type="term" value="F:hydrolase activity"/>
    <property type="evidence" value="ECO:0007669"/>
    <property type="project" value="UniProtKB-KW"/>
</dbReference>
<keyword evidence="2" id="KW-0378">Hydrolase</keyword>
<dbReference type="Proteomes" id="UP000249451">
    <property type="component" value="Unassembled WGS sequence"/>
</dbReference>
<organism evidence="2 3">
    <name type="scientific">Corynebacterium urealyticum</name>
    <dbReference type="NCBI Taxonomy" id="43771"/>
    <lineage>
        <taxon>Bacteria</taxon>
        <taxon>Bacillati</taxon>
        <taxon>Actinomycetota</taxon>
        <taxon>Actinomycetes</taxon>
        <taxon>Mycobacteriales</taxon>
        <taxon>Corynebacteriaceae</taxon>
        <taxon>Corynebacterium</taxon>
    </lineage>
</organism>